<name>A0A1H1IIV8_9BURK</name>
<evidence type="ECO:0000313" key="1">
    <source>
        <dbReference type="EMBL" id="SDR37256.1"/>
    </source>
</evidence>
<organism evidence="1 2">
    <name type="scientific">Paraburkholderia fungorum</name>
    <dbReference type="NCBI Taxonomy" id="134537"/>
    <lineage>
        <taxon>Bacteria</taxon>
        <taxon>Pseudomonadati</taxon>
        <taxon>Pseudomonadota</taxon>
        <taxon>Betaproteobacteria</taxon>
        <taxon>Burkholderiales</taxon>
        <taxon>Burkholderiaceae</taxon>
        <taxon>Paraburkholderia</taxon>
    </lineage>
</organism>
<protein>
    <submittedName>
        <fullName evidence="1">Uncharacterized protein</fullName>
    </submittedName>
</protein>
<gene>
    <name evidence="1" type="ORF">SAMN05443245_5202</name>
</gene>
<sequence length="170" mass="18776">MMTEEKIREIAVKVYGTEATEQEIRFAHELLSATTPAAAWRTNGEADPHGSHYDCERAALTLGNLTDDELANGAFMNYDAKLSIDDMLNPKPGQHMPIVWMTAVKDRIRWLSRALVKAQGAARESVDLPYVERFSESSGEGGGVYPDHDSGDFVRYTDYVALFGSLTAST</sequence>
<reference evidence="2" key="1">
    <citation type="submission" date="2016-10" db="EMBL/GenBank/DDBJ databases">
        <authorList>
            <person name="Varghese N."/>
        </authorList>
    </citation>
    <scope>NUCLEOTIDE SEQUENCE [LARGE SCALE GENOMIC DNA]</scope>
    <source>
        <strain evidence="2">GAS106B</strain>
    </source>
</reference>
<evidence type="ECO:0000313" key="2">
    <source>
        <dbReference type="Proteomes" id="UP000183487"/>
    </source>
</evidence>
<dbReference type="AlphaFoldDB" id="A0A1H1IIV8"/>
<proteinExistence type="predicted"/>
<keyword evidence="2" id="KW-1185">Reference proteome</keyword>
<dbReference type="EMBL" id="FNKP01000002">
    <property type="protein sequence ID" value="SDR37256.1"/>
    <property type="molecule type" value="Genomic_DNA"/>
</dbReference>
<accession>A0A1H1IIV8</accession>
<dbReference type="Proteomes" id="UP000183487">
    <property type="component" value="Unassembled WGS sequence"/>
</dbReference>